<dbReference type="GO" id="GO:0004341">
    <property type="term" value="F:gluconolactonase activity"/>
    <property type="evidence" value="ECO:0007669"/>
    <property type="project" value="TreeGrafter"/>
</dbReference>
<feature type="binding site" evidence="3">
    <location>
        <position position="205"/>
    </location>
    <ligand>
        <name>a divalent metal cation</name>
        <dbReference type="ChEBI" id="CHEBI:60240"/>
    </ligand>
</feature>
<dbReference type="GO" id="GO:0005509">
    <property type="term" value="F:calcium ion binding"/>
    <property type="evidence" value="ECO:0007669"/>
    <property type="project" value="TreeGrafter"/>
</dbReference>
<name>A0A859QIV6_9HYPH</name>
<dbReference type="GO" id="GO:0019853">
    <property type="term" value="P:L-ascorbic acid biosynthetic process"/>
    <property type="evidence" value="ECO:0007669"/>
    <property type="project" value="TreeGrafter"/>
</dbReference>
<dbReference type="SMART" id="SM00135">
    <property type="entry name" value="LY"/>
    <property type="match status" value="1"/>
</dbReference>
<dbReference type="Gene3D" id="2.120.10.30">
    <property type="entry name" value="TolB, C-terminal domain"/>
    <property type="match status" value="1"/>
</dbReference>
<geneLocation type="plasmid" evidence="5">
    <name>pemeittgr7c</name>
</geneLocation>
<comment type="cofactor">
    <cofactor evidence="3">
        <name>Zn(2+)</name>
        <dbReference type="ChEBI" id="CHEBI:29105"/>
    </cofactor>
    <text evidence="3">Binds 1 divalent metal cation per subunit.</text>
</comment>
<evidence type="ECO:0000313" key="4">
    <source>
        <dbReference type="EMBL" id="QLL64704.1"/>
    </source>
</evidence>
<feature type="binding site" evidence="3">
    <location>
        <position position="103"/>
    </location>
    <ligand>
        <name>substrate</name>
    </ligand>
</feature>
<dbReference type="PRINTS" id="PR01790">
    <property type="entry name" value="SMP30FAMILY"/>
</dbReference>
<feature type="binding site" evidence="3">
    <location>
        <position position="105"/>
    </location>
    <ligand>
        <name>substrate</name>
    </ligand>
</feature>
<dbReference type="InterPro" id="IPR000033">
    <property type="entry name" value="LDLR_classB_rpt"/>
</dbReference>
<keyword evidence="3" id="KW-0862">Zinc</keyword>
<comment type="similarity">
    <text evidence="1">Belongs to the SMP-30/CGR1 family.</text>
</comment>
<dbReference type="AlphaFoldDB" id="A0A859QIV6"/>
<keyword evidence="4" id="KW-0614">Plasmid</keyword>
<dbReference type="PANTHER" id="PTHR10907:SF47">
    <property type="entry name" value="REGUCALCIN"/>
    <property type="match status" value="1"/>
</dbReference>
<evidence type="ECO:0000313" key="5">
    <source>
        <dbReference type="Proteomes" id="UP000510721"/>
    </source>
</evidence>
<dbReference type="InterPro" id="IPR005511">
    <property type="entry name" value="SMP-30"/>
</dbReference>
<feature type="binding site" evidence="3">
    <location>
        <position position="153"/>
    </location>
    <ligand>
        <name>a divalent metal cation</name>
        <dbReference type="ChEBI" id="CHEBI:60240"/>
    </ligand>
</feature>
<reference evidence="4 5" key="1">
    <citation type="submission" date="2019-06" db="EMBL/GenBank/DDBJ databases">
        <title>Complete genome sequence of Ensifer mexicanus ITTG R7 isolated from nodules of Acacia angustissima (Mill.) Kuntze.</title>
        <authorList>
            <person name="Rincon-Rosales R."/>
            <person name="Rogel M.A."/>
            <person name="Guerrero G."/>
            <person name="Rincon-Molina C.I."/>
            <person name="Lopez-Lopez A."/>
            <person name="Martinez-Romero E."/>
        </authorList>
    </citation>
    <scope>NUCLEOTIDE SEQUENCE [LARGE SCALE GENOMIC DNA]</scope>
    <source>
        <strain evidence="4 5">ITTG R7</strain>
        <plasmid evidence="5">pemeittgr7c</plasmid>
    </source>
</reference>
<feature type="binding site" evidence="3">
    <location>
        <position position="20"/>
    </location>
    <ligand>
        <name>a divalent metal cation</name>
        <dbReference type="ChEBI" id="CHEBI:60240"/>
    </ligand>
</feature>
<dbReference type="Pfam" id="PF08450">
    <property type="entry name" value="SGL"/>
    <property type="match status" value="1"/>
</dbReference>
<organism evidence="4 5">
    <name type="scientific">Sinorhizobium mexicanum</name>
    <dbReference type="NCBI Taxonomy" id="375549"/>
    <lineage>
        <taxon>Bacteria</taxon>
        <taxon>Pseudomonadati</taxon>
        <taxon>Pseudomonadota</taxon>
        <taxon>Alphaproteobacteria</taxon>
        <taxon>Hyphomicrobiales</taxon>
        <taxon>Rhizobiaceae</taxon>
        <taxon>Sinorhizobium/Ensifer group</taxon>
        <taxon>Sinorhizobium</taxon>
    </lineage>
</organism>
<gene>
    <name evidence="4" type="ORF">FKV68_25195</name>
</gene>
<dbReference type="EMBL" id="CP041241">
    <property type="protein sequence ID" value="QLL64704.1"/>
    <property type="molecule type" value="Genomic_DNA"/>
</dbReference>
<keyword evidence="5" id="KW-1185">Reference proteome</keyword>
<dbReference type="SUPFAM" id="SSF63829">
    <property type="entry name" value="Calcium-dependent phosphotriesterase"/>
    <property type="match status" value="1"/>
</dbReference>
<dbReference type="KEGG" id="emx:FKV68_25195"/>
<dbReference type="RefSeq" id="WP_180943162.1">
    <property type="nucleotide sequence ID" value="NZ_CP041241.1"/>
</dbReference>
<dbReference type="InterPro" id="IPR013658">
    <property type="entry name" value="SGL"/>
</dbReference>
<proteinExistence type="inferred from homology"/>
<keyword evidence="3" id="KW-0479">Metal-binding</keyword>
<dbReference type="PANTHER" id="PTHR10907">
    <property type="entry name" value="REGUCALCIN"/>
    <property type="match status" value="1"/>
</dbReference>
<evidence type="ECO:0000256" key="2">
    <source>
        <dbReference type="PIRSR" id="PIRSR605511-1"/>
    </source>
</evidence>
<evidence type="ECO:0000256" key="3">
    <source>
        <dbReference type="PIRSR" id="PIRSR605511-2"/>
    </source>
</evidence>
<dbReference type="Proteomes" id="UP000510721">
    <property type="component" value="Plasmid pEmeITTGR7c"/>
</dbReference>
<feature type="active site" description="Proton donor/acceptor" evidence="2">
    <location>
        <position position="205"/>
    </location>
</feature>
<evidence type="ECO:0000256" key="1">
    <source>
        <dbReference type="ARBA" id="ARBA00008853"/>
    </source>
</evidence>
<dbReference type="InterPro" id="IPR011042">
    <property type="entry name" value="6-blade_b-propeller_TolB-like"/>
</dbReference>
<accession>A0A859QIV6</accession>
<protein>
    <submittedName>
        <fullName evidence="4">SMP-30/gluconolactonase/LRE family protein</fullName>
    </submittedName>
</protein>
<sequence>MRVLRPRIERLGSYTARIGESAIWDEQEGALLWVDIAGCKVLLTRPESGETESWDFPEMTGFVQPADDGTWLVGQHDSVLKFDPANGTASVFTELEPAGSGNRTNDAACDRQGRLWVGTMPLPQTGLSPVGNIHLVGSDGGTATIERGLTVPNGIAFSPDGRTVYWADTTLTPHQVWRARYDPDTGRTEGKETFVIFPEDGGRPDGAAVDAAGCYWVAAVRGSQLLRFTPEGKLDLAVPLPVARPSKVAFGGSDLKTLFVTSISEGLAPEAHAAEPLAGALLALDLGIEGLPATPFRTGA</sequence>